<dbReference type="Proteomes" id="UP001175001">
    <property type="component" value="Unassembled WGS sequence"/>
</dbReference>
<reference evidence="2" key="1">
    <citation type="submission" date="2023-06" db="EMBL/GenBank/DDBJ databases">
        <title>Multi-omics analyses reveal the molecular pathogenesis toolkit of Lasiodiplodia hormozganensis, a cross-kingdom pathogen.</title>
        <authorList>
            <person name="Felix C."/>
            <person name="Meneses R."/>
            <person name="Goncalves M.F.M."/>
            <person name="Tilleman L."/>
            <person name="Duarte A.S."/>
            <person name="Jorrin-Novo J.V."/>
            <person name="Van De Peer Y."/>
            <person name="Deforce D."/>
            <person name="Van Nieuwerburgh F."/>
            <person name="Esteves A.C."/>
            <person name="Alves A."/>
        </authorList>
    </citation>
    <scope>NUCLEOTIDE SEQUENCE</scope>
    <source>
        <strain evidence="2">CBS 339.90</strain>
    </source>
</reference>
<keyword evidence="3" id="KW-1185">Reference proteome</keyword>
<keyword evidence="1" id="KW-0732">Signal</keyword>
<dbReference type="AlphaFoldDB" id="A0AA39Y2K2"/>
<evidence type="ECO:0000256" key="1">
    <source>
        <dbReference type="SAM" id="SignalP"/>
    </source>
</evidence>
<sequence length="188" mass="20546">MLFNLRTAAAAALAFMAVPSFATNAGDIVGSIHALTAKAKALHDTCSSVYSGPQGGYVIDDKFTEVVVEAKACFEIVKTAHGYSAVYTEEESIKITEAWNDCLGEHEKVVVFLKESTTVFEKSAKVIVDFSKELVEIFGHITDTLQDICPPQKPHIQELWPPVQNNFQTCISEYGGKGGWRAKRAFVA</sequence>
<dbReference type="EMBL" id="JAUJDW010000063">
    <property type="protein sequence ID" value="KAK0644836.1"/>
    <property type="molecule type" value="Genomic_DNA"/>
</dbReference>
<evidence type="ECO:0000313" key="2">
    <source>
        <dbReference type="EMBL" id="KAK0644836.1"/>
    </source>
</evidence>
<organism evidence="2 3">
    <name type="scientific">Lasiodiplodia hormozganensis</name>
    <dbReference type="NCBI Taxonomy" id="869390"/>
    <lineage>
        <taxon>Eukaryota</taxon>
        <taxon>Fungi</taxon>
        <taxon>Dikarya</taxon>
        <taxon>Ascomycota</taxon>
        <taxon>Pezizomycotina</taxon>
        <taxon>Dothideomycetes</taxon>
        <taxon>Dothideomycetes incertae sedis</taxon>
        <taxon>Botryosphaeriales</taxon>
        <taxon>Botryosphaeriaceae</taxon>
        <taxon>Lasiodiplodia</taxon>
    </lineage>
</organism>
<feature type="chain" id="PRO_5041314913" evidence="1">
    <location>
        <begin position="23"/>
        <end position="188"/>
    </location>
</feature>
<accession>A0AA39Y2K2</accession>
<evidence type="ECO:0000313" key="3">
    <source>
        <dbReference type="Proteomes" id="UP001175001"/>
    </source>
</evidence>
<protein>
    <submittedName>
        <fullName evidence="2">Uncharacterized protein</fullName>
    </submittedName>
</protein>
<feature type="signal peptide" evidence="1">
    <location>
        <begin position="1"/>
        <end position="22"/>
    </location>
</feature>
<name>A0AA39Y2K2_9PEZI</name>
<comment type="caution">
    <text evidence="2">The sequence shown here is derived from an EMBL/GenBank/DDBJ whole genome shotgun (WGS) entry which is preliminary data.</text>
</comment>
<gene>
    <name evidence="2" type="ORF">DIS24_g8512</name>
</gene>
<proteinExistence type="predicted"/>